<keyword evidence="1" id="KW-0732">Signal</keyword>
<accession>A0A8H8CJ90</accession>
<proteinExistence type="predicted"/>
<evidence type="ECO:0000256" key="1">
    <source>
        <dbReference type="SAM" id="SignalP"/>
    </source>
</evidence>
<organism evidence="2">
    <name type="scientific">Psilocybe cubensis</name>
    <name type="common">Psychedelic mushroom</name>
    <name type="synonym">Stropharia cubensis</name>
    <dbReference type="NCBI Taxonomy" id="181762"/>
    <lineage>
        <taxon>Eukaryota</taxon>
        <taxon>Fungi</taxon>
        <taxon>Dikarya</taxon>
        <taxon>Basidiomycota</taxon>
        <taxon>Agaricomycotina</taxon>
        <taxon>Agaricomycetes</taxon>
        <taxon>Agaricomycetidae</taxon>
        <taxon>Agaricales</taxon>
        <taxon>Agaricineae</taxon>
        <taxon>Strophariaceae</taxon>
        <taxon>Psilocybe</taxon>
    </lineage>
</organism>
<protein>
    <submittedName>
        <fullName evidence="2">Uncharacterized protein</fullName>
    </submittedName>
</protein>
<dbReference type="EMBL" id="JAFIQS010000008">
    <property type="protein sequence ID" value="KAG5166804.1"/>
    <property type="molecule type" value="Genomic_DNA"/>
</dbReference>
<evidence type="ECO:0000313" key="2">
    <source>
        <dbReference type="EMBL" id="KAG5166804.1"/>
    </source>
</evidence>
<comment type="caution">
    <text evidence="2">The sequence shown here is derived from an EMBL/GenBank/DDBJ whole genome shotgun (WGS) entry which is preliminary data.</text>
</comment>
<name>A0A8H8CJ90_PSICU</name>
<sequence>MRFFLAYAVISVSVAFGAVANDQQDTAVGLFPFCVNGREHCLEVLSANATAPSRTVPFGRKARLSNALLHTYTKANRASDFQRRQTSASGIPQVERTGVVQVFDDSNESIGYVSVTTEDGAIYRVDSALMNAAIVTVSSQATSASGTGLRVSVTGSDISARYPLLGLVQGRDNVDANIGFGSYHYLYLAGVALPGTSPQDSPTIIDNSYNDATELSLAAETDLWEINFSTGTMTTTWVNTNGTPENTVLFVQDGIIYAGGDMDAFANEYSGSSVTGITLKFVF</sequence>
<feature type="chain" id="PRO_5034020812" evidence="1">
    <location>
        <begin position="21"/>
        <end position="283"/>
    </location>
</feature>
<gene>
    <name evidence="2" type="ORF">JR316_008894</name>
</gene>
<dbReference type="OrthoDB" id="4584900at2759"/>
<reference evidence="2" key="1">
    <citation type="submission" date="2021-02" db="EMBL/GenBank/DDBJ databases">
        <title>Psilocybe cubensis genome.</title>
        <authorList>
            <person name="Mckernan K.J."/>
            <person name="Crawford S."/>
            <person name="Trippe A."/>
            <person name="Kane L.T."/>
            <person name="Mclaughlin S."/>
        </authorList>
    </citation>
    <scope>NUCLEOTIDE SEQUENCE [LARGE SCALE GENOMIC DNA]</scope>
    <source>
        <strain evidence="2">MGC-MH-2018</strain>
    </source>
</reference>
<dbReference type="AlphaFoldDB" id="A0A8H8CJ90"/>
<feature type="signal peptide" evidence="1">
    <location>
        <begin position="1"/>
        <end position="20"/>
    </location>
</feature>